<accession>A0A328DPC4</accession>
<evidence type="ECO:0000313" key="3">
    <source>
        <dbReference type="Proteomes" id="UP000249390"/>
    </source>
</evidence>
<protein>
    <submittedName>
        <fullName evidence="2">Uncharacterized protein</fullName>
    </submittedName>
</protein>
<evidence type="ECO:0000313" key="2">
    <source>
        <dbReference type="EMBL" id="RAL45843.1"/>
    </source>
</evidence>
<sequence>MPFLLPPIWASPFLPLRHNGSGEKSDELVRVLKELTAVQRKIADLQVEPSGQKDLCPLLFHLHLFYFFFFSFSPFFLLCLLCLLGISGGGYGADSGGGARAKVEIAVVVGAGEMVRVKVSGEVGGEKKPTVAGGWGEGGDSSGDGEWGMVDGWSKGRWWLGLAATK</sequence>
<feature type="transmembrane region" description="Helical" evidence="1">
    <location>
        <begin position="64"/>
        <end position="86"/>
    </location>
</feature>
<keyword evidence="3" id="KW-1185">Reference proteome</keyword>
<keyword evidence="1" id="KW-1133">Transmembrane helix</keyword>
<dbReference type="Proteomes" id="UP000249390">
    <property type="component" value="Unassembled WGS sequence"/>
</dbReference>
<gene>
    <name evidence="2" type="ORF">DM860_005997</name>
</gene>
<organism evidence="2 3">
    <name type="scientific">Cuscuta australis</name>
    <dbReference type="NCBI Taxonomy" id="267555"/>
    <lineage>
        <taxon>Eukaryota</taxon>
        <taxon>Viridiplantae</taxon>
        <taxon>Streptophyta</taxon>
        <taxon>Embryophyta</taxon>
        <taxon>Tracheophyta</taxon>
        <taxon>Spermatophyta</taxon>
        <taxon>Magnoliopsida</taxon>
        <taxon>eudicotyledons</taxon>
        <taxon>Gunneridae</taxon>
        <taxon>Pentapetalae</taxon>
        <taxon>asterids</taxon>
        <taxon>lamiids</taxon>
        <taxon>Solanales</taxon>
        <taxon>Convolvulaceae</taxon>
        <taxon>Cuscuteae</taxon>
        <taxon>Cuscuta</taxon>
        <taxon>Cuscuta subgen. Grammica</taxon>
        <taxon>Cuscuta sect. Cleistogrammica</taxon>
    </lineage>
</organism>
<dbReference type="EMBL" id="NQVE01000125">
    <property type="protein sequence ID" value="RAL45843.1"/>
    <property type="molecule type" value="Genomic_DNA"/>
</dbReference>
<dbReference type="AlphaFoldDB" id="A0A328DPC4"/>
<keyword evidence="1" id="KW-0812">Transmembrane</keyword>
<name>A0A328DPC4_9ASTE</name>
<reference evidence="2 3" key="1">
    <citation type="submission" date="2018-06" db="EMBL/GenBank/DDBJ databases">
        <title>The Genome of Cuscuta australis (Dodder) Provides Insight into the Evolution of Plant Parasitism.</title>
        <authorList>
            <person name="Liu H."/>
        </authorList>
    </citation>
    <scope>NUCLEOTIDE SEQUENCE [LARGE SCALE GENOMIC DNA]</scope>
    <source>
        <strain evidence="3">cv. Yunnan</strain>
        <tissue evidence="2">Vines</tissue>
    </source>
</reference>
<evidence type="ECO:0000256" key="1">
    <source>
        <dbReference type="SAM" id="Phobius"/>
    </source>
</evidence>
<proteinExistence type="predicted"/>
<comment type="caution">
    <text evidence="2">The sequence shown here is derived from an EMBL/GenBank/DDBJ whole genome shotgun (WGS) entry which is preliminary data.</text>
</comment>
<keyword evidence="1" id="KW-0472">Membrane</keyword>